<dbReference type="Gramene" id="CDY34845">
    <property type="protein sequence ID" value="CDY34845"/>
    <property type="gene ID" value="GSBRNA2T00057405001"/>
</dbReference>
<dbReference type="AlphaFoldDB" id="A0A078H8M0"/>
<evidence type="ECO:0000313" key="1">
    <source>
        <dbReference type="EMBL" id="CDY34845.1"/>
    </source>
</evidence>
<proteinExistence type="predicted"/>
<dbReference type="PaxDb" id="3708-A0A078H8M0"/>
<name>A0A078H8M0_BRANA</name>
<keyword evidence="2" id="KW-1185">Reference proteome</keyword>
<dbReference type="Proteomes" id="UP000028999">
    <property type="component" value="Unassembled WGS sequence"/>
</dbReference>
<protein>
    <submittedName>
        <fullName evidence="1">BnaA09g47710D protein</fullName>
    </submittedName>
</protein>
<accession>A0A078H8M0</accession>
<gene>
    <name evidence="1" type="primary">BnaA09g47710D</name>
    <name evidence="1" type="ORF">GSBRNA2T00057405001</name>
</gene>
<sequence>MILNKACNFLYPSTETLVSTIQLEIDVEVIS</sequence>
<organism evidence="1 2">
    <name type="scientific">Brassica napus</name>
    <name type="common">Rape</name>
    <dbReference type="NCBI Taxonomy" id="3708"/>
    <lineage>
        <taxon>Eukaryota</taxon>
        <taxon>Viridiplantae</taxon>
        <taxon>Streptophyta</taxon>
        <taxon>Embryophyta</taxon>
        <taxon>Tracheophyta</taxon>
        <taxon>Spermatophyta</taxon>
        <taxon>Magnoliopsida</taxon>
        <taxon>eudicotyledons</taxon>
        <taxon>Gunneridae</taxon>
        <taxon>Pentapetalae</taxon>
        <taxon>rosids</taxon>
        <taxon>malvids</taxon>
        <taxon>Brassicales</taxon>
        <taxon>Brassicaceae</taxon>
        <taxon>Brassiceae</taxon>
        <taxon>Brassica</taxon>
    </lineage>
</organism>
<evidence type="ECO:0000313" key="2">
    <source>
        <dbReference type="Proteomes" id="UP000028999"/>
    </source>
</evidence>
<reference evidence="1 2" key="1">
    <citation type="journal article" date="2014" name="Science">
        <title>Plant genetics. Early allopolyploid evolution in the post-Neolithic Brassica napus oilseed genome.</title>
        <authorList>
            <person name="Chalhoub B."/>
            <person name="Denoeud F."/>
            <person name="Liu S."/>
            <person name="Parkin I.A."/>
            <person name="Tang H."/>
            <person name="Wang X."/>
            <person name="Chiquet J."/>
            <person name="Belcram H."/>
            <person name="Tong C."/>
            <person name="Samans B."/>
            <person name="Correa M."/>
            <person name="Da Silva C."/>
            <person name="Just J."/>
            <person name="Falentin C."/>
            <person name="Koh C.S."/>
            <person name="Le Clainche I."/>
            <person name="Bernard M."/>
            <person name="Bento P."/>
            <person name="Noel B."/>
            <person name="Labadie K."/>
            <person name="Alberti A."/>
            <person name="Charles M."/>
            <person name="Arnaud D."/>
            <person name="Guo H."/>
            <person name="Daviaud C."/>
            <person name="Alamery S."/>
            <person name="Jabbari K."/>
            <person name="Zhao M."/>
            <person name="Edger P.P."/>
            <person name="Chelaifa H."/>
            <person name="Tack D."/>
            <person name="Lassalle G."/>
            <person name="Mestiri I."/>
            <person name="Schnel N."/>
            <person name="Le Paslier M.C."/>
            <person name="Fan G."/>
            <person name="Renault V."/>
            <person name="Bayer P.E."/>
            <person name="Golicz A.A."/>
            <person name="Manoli S."/>
            <person name="Lee T.H."/>
            <person name="Thi V.H."/>
            <person name="Chalabi S."/>
            <person name="Hu Q."/>
            <person name="Fan C."/>
            <person name="Tollenaere R."/>
            <person name="Lu Y."/>
            <person name="Battail C."/>
            <person name="Shen J."/>
            <person name="Sidebottom C.H."/>
            <person name="Wang X."/>
            <person name="Canaguier A."/>
            <person name="Chauveau A."/>
            <person name="Berard A."/>
            <person name="Deniot G."/>
            <person name="Guan M."/>
            <person name="Liu Z."/>
            <person name="Sun F."/>
            <person name="Lim Y.P."/>
            <person name="Lyons E."/>
            <person name="Town C.D."/>
            <person name="Bancroft I."/>
            <person name="Wang X."/>
            <person name="Meng J."/>
            <person name="Ma J."/>
            <person name="Pires J.C."/>
            <person name="King G.J."/>
            <person name="Brunel D."/>
            <person name="Delourme R."/>
            <person name="Renard M."/>
            <person name="Aury J.M."/>
            <person name="Adams K.L."/>
            <person name="Batley J."/>
            <person name="Snowdon R.J."/>
            <person name="Tost J."/>
            <person name="Edwards D."/>
            <person name="Zhou Y."/>
            <person name="Hua W."/>
            <person name="Sharpe A.G."/>
            <person name="Paterson A.H."/>
            <person name="Guan C."/>
            <person name="Wincker P."/>
        </authorList>
    </citation>
    <scope>NUCLEOTIDE SEQUENCE [LARGE SCALE GENOMIC DNA]</scope>
    <source>
        <strain evidence="2">cv. Darmor-bzh</strain>
    </source>
</reference>
<dbReference type="EMBL" id="LK032342">
    <property type="protein sequence ID" value="CDY34845.1"/>
    <property type="molecule type" value="Genomic_DNA"/>
</dbReference>